<feature type="region of interest" description="Disordered" evidence="1">
    <location>
        <begin position="158"/>
        <end position="185"/>
    </location>
</feature>
<dbReference type="EMBL" id="CP023778">
    <property type="protein sequence ID" value="ATL69285.1"/>
    <property type="molecule type" value="Genomic_DNA"/>
</dbReference>
<proteinExistence type="predicted"/>
<name>A0A291RPN8_9NOCA</name>
<accession>A0A291RPN8</accession>
<gene>
    <name evidence="2" type="ORF">CRH09_27030</name>
</gene>
<evidence type="ECO:0000313" key="2">
    <source>
        <dbReference type="EMBL" id="ATL69285.1"/>
    </source>
</evidence>
<organism evidence="2 3">
    <name type="scientific">Nocardia terpenica</name>
    <dbReference type="NCBI Taxonomy" id="455432"/>
    <lineage>
        <taxon>Bacteria</taxon>
        <taxon>Bacillati</taxon>
        <taxon>Actinomycetota</taxon>
        <taxon>Actinomycetes</taxon>
        <taxon>Mycobacteriales</taxon>
        <taxon>Nocardiaceae</taxon>
        <taxon>Nocardia</taxon>
    </lineage>
</organism>
<reference evidence="2 3" key="1">
    <citation type="submission" date="2017-10" db="EMBL/GenBank/DDBJ databases">
        <title>Comparative genomics between pathogenic Norcardia.</title>
        <authorList>
            <person name="Zeng L."/>
        </authorList>
    </citation>
    <scope>NUCLEOTIDE SEQUENCE [LARGE SCALE GENOMIC DNA]</scope>
    <source>
        <strain evidence="2 3">NC_YFY_NT001</strain>
    </source>
</reference>
<sequence length="185" mass="20238">MNAVSHDRLGESMRLVGDVVREVISEVAPDELPLVDRLRQLGDARAAQLLGRRRRGRDLLGFGIEETLALTSPVVWVVLNEAAKRFTDNVVDNGGKAAWSRLRKLLGRAEPATVVPPMTREQIIEVRSRVMDSALSNGMSAERARIIADCVAGRLLIDPSGPDHLPDAPAEGVEPQQNPDDQRPN</sequence>
<dbReference type="Proteomes" id="UP000221961">
    <property type="component" value="Chromosome"/>
</dbReference>
<evidence type="ECO:0000256" key="1">
    <source>
        <dbReference type="SAM" id="MobiDB-lite"/>
    </source>
</evidence>
<protein>
    <submittedName>
        <fullName evidence="2">Uncharacterized protein</fullName>
    </submittedName>
</protein>
<dbReference type="AlphaFoldDB" id="A0A291RPN8"/>
<dbReference type="KEGG" id="ntp:CRH09_27030"/>
<evidence type="ECO:0000313" key="3">
    <source>
        <dbReference type="Proteomes" id="UP000221961"/>
    </source>
</evidence>